<dbReference type="PANTHER" id="PTHR34846">
    <property type="entry name" value="4-CARBOXYMUCONOLACTONE DECARBOXYLASE FAMILY PROTEIN (AFU_ORTHOLOGUE AFUA_6G11590)"/>
    <property type="match status" value="1"/>
</dbReference>
<evidence type="ECO:0000259" key="1">
    <source>
        <dbReference type="Pfam" id="PF02627"/>
    </source>
</evidence>
<accession>A0A1Y5RAT7</accession>
<name>A0A1Y5RAT7_9PROT</name>
<evidence type="ECO:0000313" key="3">
    <source>
        <dbReference type="Proteomes" id="UP000193200"/>
    </source>
</evidence>
<proteinExistence type="predicted"/>
<organism evidence="2 3">
    <name type="scientific">Oceanibacterium hippocampi</name>
    <dbReference type="NCBI Taxonomy" id="745714"/>
    <lineage>
        <taxon>Bacteria</taxon>
        <taxon>Pseudomonadati</taxon>
        <taxon>Pseudomonadota</taxon>
        <taxon>Alphaproteobacteria</taxon>
        <taxon>Sneathiellales</taxon>
        <taxon>Sneathiellaceae</taxon>
        <taxon>Oceanibacterium</taxon>
    </lineage>
</organism>
<evidence type="ECO:0000313" key="2">
    <source>
        <dbReference type="EMBL" id="SLN13015.1"/>
    </source>
</evidence>
<feature type="domain" description="Carboxymuconolactone decarboxylase-like" evidence="1">
    <location>
        <begin position="46"/>
        <end position="105"/>
    </location>
</feature>
<dbReference type="EMBL" id="FWFR01000001">
    <property type="protein sequence ID" value="SLN13015.1"/>
    <property type="molecule type" value="Genomic_DNA"/>
</dbReference>
<dbReference type="AlphaFoldDB" id="A0A1Y5RAT7"/>
<dbReference type="InterPro" id="IPR029032">
    <property type="entry name" value="AhpD-like"/>
</dbReference>
<protein>
    <recommendedName>
        <fullName evidence="1">Carboxymuconolactone decarboxylase-like domain-containing protein</fullName>
    </recommendedName>
</protein>
<dbReference type="Proteomes" id="UP000193200">
    <property type="component" value="Unassembled WGS sequence"/>
</dbReference>
<reference evidence="2 3" key="1">
    <citation type="submission" date="2017-03" db="EMBL/GenBank/DDBJ databases">
        <authorList>
            <person name="Afonso C.L."/>
            <person name="Miller P.J."/>
            <person name="Scott M.A."/>
            <person name="Spackman E."/>
            <person name="Goraichik I."/>
            <person name="Dimitrov K.M."/>
            <person name="Suarez D.L."/>
            <person name="Swayne D.E."/>
        </authorList>
    </citation>
    <scope>NUCLEOTIDE SEQUENCE [LARGE SCALE GENOMIC DNA]</scope>
    <source>
        <strain evidence="2 3">CECT 7691</strain>
    </source>
</reference>
<dbReference type="InParanoid" id="A0A1Y5RAT7"/>
<dbReference type="InterPro" id="IPR003779">
    <property type="entry name" value="CMD-like"/>
</dbReference>
<sequence>MSDGIRRLELEQCDRELQDFLRPTVERLGYFGEFFQVAGHVPESITTFMKFTAAVKAPLSDRQNELLALTVCAALGGDYERIQHERLSVRLGLDKAWIAALTGRADADEDLLTDEDKALRNLALAVVERRGVDVDAELRAVRACLDEEKTVAAMLQITRFSLIATLNNAFAMKLPVPSIFDAEA</sequence>
<dbReference type="GO" id="GO:0051920">
    <property type="term" value="F:peroxiredoxin activity"/>
    <property type="evidence" value="ECO:0007669"/>
    <property type="project" value="InterPro"/>
</dbReference>
<dbReference type="SUPFAM" id="SSF69118">
    <property type="entry name" value="AhpD-like"/>
    <property type="match status" value="1"/>
</dbReference>
<gene>
    <name evidence="2" type="ORF">OCH7691_00195</name>
</gene>
<dbReference type="OrthoDB" id="4705690at2"/>
<dbReference type="Pfam" id="PF02627">
    <property type="entry name" value="CMD"/>
    <property type="match status" value="1"/>
</dbReference>
<keyword evidence="3" id="KW-1185">Reference proteome</keyword>
<dbReference type="PANTHER" id="PTHR34846:SF5">
    <property type="entry name" value="CARBOXYMUCONOLACTONE DECARBOXYLASE-LIKE DOMAIN-CONTAINING PROTEIN"/>
    <property type="match status" value="1"/>
</dbReference>
<dbReference type="Gene3D" id="1.20.1290.10">
    <property type="entry name" value="AhpD-like"/>
    <property type="match status" value="1"/>
</dbReference>